<dbReference type="EMBL" id="BIFH01000017">
    <property type="protein sequence ID" value="GCD95467.1"/>
    <property type="molecule type" value="Genomic_DNA"/>
</dbReference>
<dbReference type="GO" id="GO:0004674">
    <property type="term" value="F:protein serine/threonine kinase activity"/>
    <property type="evidence" value="ECO:0007669"/>
    <property type="project" value="UniProtKB-KW"/>
</dbReference>
<evidence type="ECO:0000259" key="10">
    <source>
        <dbReference type="PROSITE" id="PS50011"/>
    </source>
</evidence>
<dbReference type="SMART" id="SM00220">
    <property type="entry name" value="S_TKc"/>
    <property type="match status" value="1"/>
</dbReference>
<dbReference type="RefSeq" id="WP_126637557.1">
    <property type="nucleotide sequence ID" value="NZ_BIFH01000017.1"/>
</dbReference>
<name>A0A401YLK3_9ACTN</name>
<evidence type="ECO:0000313" key="12">
    <source>
        <dbReference type="Proteomes" id="UP000286931"/>
    </source>
</evidence>
<evidence type="ECO:0000256" key="9">
    <source>
        <dbReference type="SAM" id="Phobius"/>
    </source>
</evidence>
<dbReference type="PANTHER" id="PTHR43289:SF6">
    <property type="entry name" value="SERINE_THREONINE-PROTEIN KINASE NEKL-3"/>
    <property type="match status" value="1"/>
</dbReference>
<keyword evidence="6 7" id="KW-0067">ATP-binding</keyword>
<dbReference type="GO" id="GO:0005524">
    <property type="term" value="F:ATP binding"/>
    <property type="evidence" value="ECO:0007669"/>
    <property type="project" value="UniProtKB-UniRule"/>
</dbReference>
<sequence>MTDPEAPERLLAGRYRLGDQLGRGGMGTVWRAVDTMLDRDVAVKEMRLPRYEDDDERGTLSARMLREARAAARIDHPNVVTIFDVAEQDERPWIVMELVRGLSLAQELDKEGPIPPEQVAELGLLLLAALEAAHEVGVLHRDVKPANVLLARNGRVVLTDFGVASVEDSATLTQAGAMVGSPEYLAPEQIAGEPPGPSADLWSLGATLFEAVEGRPAFRRNTHAATLGAVAAGRFPEIFLAGPLTPVLKALLVKDPARRGSVAQVRELLLEIVEQMPTAAGGSTSERFVPDRTRPGAVRRHGVRVTGHPHTPLRPGTPRAPGTPRPPARAGAGTRGGARGSLDETSTNVRLPREGGAFRARYRRWPRWWFRHWTTILTSVGIATAAGARWLAAFGNWTGMYTIVLLALALSVWLVLPHRRISRSVPVAMLLGVIAGGALEAAKINPNPIIVGALIGGCLVVGPLVDNKVIPRLRRRRRTDLGFALPVPEGWTCTDSQSGLTVTDPDRLISVTVTVDRGIVMAPEESVAHREHGSVGGRERLDGEDYERLLLQAIDYRGHEAAEWEYVWRGQDLTTYHGKDLVVRTTSGLRYWLTVRGRDDLWGTAGAYYEHARRHLSIAG</sequence>
<dbReference type="PANTHER" id="PTHR43289">
    <property type="entry name" value="MITOGEN-ACTIVATED PROTEIN KINASE KINASE KINASE 20-RELATED"/>
    <property type="match status" value="1"/>
</dbReference>
<evidence type="ECO:0000256" key="8">
    <source>
        <dbReference type="SAM" id="MobiDB-lite"/>
    </source>
</evidence>
<reference evidence="11 12" key="1">
    <citation type="submission" date="2018-12" db="EMBL/GenBank/DDBJ databases">
        <title>Draft genome sequence of Embleya hyalina NBRC 13850T.</title>
        <authorList>
            <person name="Komaki H."/>
            <person name="Hosoyama A."/>
            <person name="Kimura A."/>
            <person name="Ichikawa N."/>
            <person name="Tamura T."/>
        </authorList>
    </citation>
    <scope>NUCLEOTIDE SEQUENCE [LARGE SCALE GENOMIC DNA]</scope>
    <source>
        <strain evidence="11 12">NBRC 13850</strain>
    </source>
</reference>
<evidence type="ECO:0000256" key="3">
    <source>
        <dbReference type="ARBA" id="ARBA00022679"/>
    </source>
</evidence>
<evidence type="ECO:0000256" key="4">
    <source>
        <dbReference type="ARBA" id="ARBA00022741"/>
    </source>
</evidence>
<dbReference type="OrthoDB" id="9762169at2"/>
<dbReference type="Gene3D" id="1.10.510.10">
    <property type="entry name" value="Transferase(Phosphotransferase) domain 1"/>
    <property type="match status" value="1"/>
</dbReference>
<dbReference type="PROSITE" id="PS00108">
    <property type="entry name" value="PROTEIN_KINASE_ST"/>
    <property type="match status" value="1"/>
</dbReference>
<dbReference type="SUPFAM" id="SSF56112">
    <property type="entry name" value="Protein kinase-like (PK-like)"/>
    <property type="match status" value="1"/>
</dbReference>
<keyword evidence="12" id="KW-1185">Reference proteome</keyword>
<keyword evidence="9" id="KW-0812">Transmembrane</keyword>
<keyword evidence="5 11" id="KW-0418">Kinase</keyword>
<keyword evidence="3" id="KW-0808">Transferase</keyword>
<dbReference type="InterPro" id="IPR008271">
    <property type="entry name" value="Ser/Thr_kinase_AS"/>
</dbReference>
<dbReference type="InterPro" id="IPR000719">
    <property type="entry name" value="Prot_kinase_dom"/>
</dbReference>
<keyword evidence="2 11" id="KW-0723">Serine/threonine-protein kinase</keyword>
<dbReference type="Pfam" id="PF00069">
    <property type="entry name" value="Pkinase"/>
    <property type="match status" value="1"/>
</dbReference>
<accession>A0A401YLK3</accession>
<feature type="transmembrane region" description="Helical" evidence="9">
    <location>
        <begin position="368"/>
        <end position="392"/>
    </location>
</feature>
<feature type="transmembrane region" description="Helical" evidence="9">
    <location>
        <begin position="398"/>
        <end position="416"/>
    </location>
</feature>
<evidence type="ECO:0000256" key="2">
    <source>
        <dbReference type="ARBA" id="ARBA00022527"/>
    </source>
</evidence>
<feature type="transmembrane region" description="Helical" evidence="9">
    <location>
        <begin position="448"/>
        <end position="465"/>
    </location>
</feature>
<dbReference type="PROSITE" id="PS50011">
    <property type="entry name" value="PROTEIN_KINASE_DOM"/>
    <property type="match status" value="1"/>
</dbReference>
<feature type="region of interest" description="Disordered" evidence="8">
    <location>
        <begin position="303"/>
        <end position="350"/>
    </location>
</feature>
<evidence type="ECO:0000313" key="11">
    <source>
        <dbReference type="EMBL" id="GCD95467.1"/>
    </source>
</evidence>
<keyword evidence="4 7" id="KW-0547">Nucleotide-binding</keyword>
<dbReference type="InterPro" id="IPR011009">
    <property type="entry name" value="Kinase-like_dom_sf"/>
</dbReference>
<dbReference type="CDD" id="cd14014">
    <property type="entry name" value="STKc_PknB_like"/>
    <property type="match status" value="1"/>
</dbReference>
<dbReference type="AlphaFoldDB" id="A0A401YLK3"/>
<dbReference type="InterPro" id="IPR017441">
    <property type="entry name" value="Protein_kinase_ATP_BS"/>
</dbReference>
<evidence type="ECO:0000256" key="5">
    <source>
        <dbReference type="ARBA" id="ARBA00022777"/>
    </source>
</evidence>
<dbReference type="Gene3D" id="3.30.200.20">
    <property type="entry name" value="Phosphorylase Kinase, domain 1"/>
    <property type="match status" value="1"/>
</dbReference>
<keyword evidence="9" id="KW-1133">Transmembrane helix</keyword>
<dbReference type="EC" id="2.7.11.1" evidence="1"/>
<evidence type="ECO:0000256" key="7">
    <source>
        <dbReference type="PROSITE-ProRule" id="PRU10141"/>
    </source>
</evidence>
<organism evidence="11 12">
    <name type="scientific">Embleya hyalina</name>
    <dbReference type="NCBI Taxonomy" id="516124"/>
    <lineage>
        <taxon>Bacteria</taxon>
        <taxon>Bacillati</taxon>
        <taxon>Actinomycetota</taxon>
        <taxon>Actinomycetes</taxon>
        <taxon>Kitasatosporales</taxon>
        <taxon>Streptomycetaceae</taxon>
        <taxon>Embleya</taxon>
    </lineage>
</organism>
<keyword evidence="9" id="KW-0472">Membrane</keyword>
<feature type="binding site" evidence="7">
    <location>
        <position position="44"/>
    </location>
    <ligand>
        <name>ATP</name>
        <dbReference type="ChEBI" id="CHEBI:30616"/>
    </ligand>
</feature>
<feature type="transmembrane region" description="Helical" evidence="9">
    <location>
        <begin position="425"/>
        <end position="442"/>
    </location>
</feature>
<gene>
    <name evidence="11" type="ORF">EHYA_03141</name>
</gene>
<dbReference type="Proteomes" id="UP000286931">
    <property type="component" value="Unassembled WGS sequence"/>
</dbReference>
<dbReference type="PROSITE" id="PS00107">
    <property type="entry name" value="PROTEIN_KINASE_ATP"/>
    <property type="match status" value="1"/>
</dbReference>
<evidence type="ECO:0000256" key="1">
    <source>
        <dbReference type="ARBA" id="ARBA00012513"/>
    </source>
</evidence>
<comment type="caution">
    <text evidence="11">The sequence shown here is derived from an EMBL/GenBank/DDBJ whole genome shotgun (WGS) entry which is preliminary data.</text>
</comment>
<feature type="domain" description="Protein kinase" evidence="10">
    <location>
        <begin position="15"/>
        <end position="273"/>
    </location>
</feature>
<protein>
    <recommendedName>
        <fullName evidence="1">non-specific serine/threonine protein kinase</fullName>
        <ecNumber evidence="1">2.7.11.1</ecNumber>
    </recommendedName>
</protein>
<evidence type="ECO:0000256" key="6">
    <source>
        <dbReference type="ARBA" id="ARBA00022840"/>
    </source>
</evidence>
<proteinExistence type="predicted"/>